<organism evidence="1 2">
    <name type="scientific">Sulfurospirillum tamanense</name>
    <dbReference type="NCBI Taxonomy" id="2813362"/>
    <lineage>
        <taxon>Bacteria</taxon>
        <taxon>Pseudomonadati</taxon>
        <taxon>Campylobacterota</taxon>
        <taxon>Epsilonproteobacteria</taxon>
        <taxon>Campylobacterales</taxon>
        <taxon>Sulfurospirillaceae</taxon>
        <taxon>Sulfurospirillum</taxon>
    </lineage>
</organism>
<dbReference type="EMBL" id="JAFHKK010000004">
    <property type="protein sequence ID" value="MBN2963754.1"/>
    <property type="molecule type" value="Genomic_DNA"/>
</dbReference>
<proteinExistence type="predicted"/>
<protein>
    <submittedName>
        <fullName evidence="1">Uncharacterized protein</fullName>
    </submittedName>
</protein>
<name>A0ABS2WQ32_9BACT</name>
<dbReference type="RefSeq" id="WP_205458192.1">
    <property type="nucleotide sequence ID" value="NZ_JAFHKK010000004.1"/>
</dbReference>
<accession>A0ABS2WQ32</accession>
<comment type="caution">
    <text evidence="1">The sequence shown here is derived from an EMBL/GenBank/DDBJ whole genome shotgun (WGS) entry which is preliminary data.</text>
</comment>
<sequence>MDVLVAIDVEHLKDESAFVAHLEKEGFERIPEEEGFVFTGVSSTPVMHTRAYIFEVIGKALALSPATFCNLVCQIGENPMESYRFNKQTNTFEEA</sequence>
<evidence type="ECO:0000313" key="1">
    <source>
        <dbReference type="EMBL" id="MBN2963754.1"/>
    </source>
</evidence>
<reference evidence="1" key="1">
    <citation type="submission" date="2021-02" db="EMBL/GenBank/DDBJ databases">
        <title>Sulfurospirillum tamanensis sp. nov.</title>
        <authorList>
            <person name="Frolova A."/>
            <person name="Merkel A."/>
            <person name="Slobodkin A."/>
        </authorList>
    </citation>
    <scope>NUCLEOTIDE SEQUENCE</scope>
    <source>
        <strain evidence="1">T05b</strain>
    </source>
</reference>
<gene>
    <name evidence="1" type="ORF">JWV37_03085</name>
</gene>
<dbReference type="Proteomes" id="UP000703590">
    <property type="component" value="Unassembled WGS sequence"/>
</dbReference>
<reference evidence="1" key="2">
    <citation type="submission" date="2021-02" db="EMBL/GenBank/DDBJ databases">
        <authorList>
            <person name="Merkel A.Y."/>
        </authorList>
    </citation>
    <scope>NUCLEOTIDE SEQUENCE</scope>
    <source>
        <strain evidence="1">T05b</strain>
    </source>
</reference>
<keyword evidence="2" id="KW-1185">Reference proteome</keyword>
<evidence type="ECO:0000313" key="2">
    <source>
        <dbReference type="Proteomes" id="UP000703590"/>
    </source>
</evidence>